<dbReference type="Proteomes" id="UP000253727">
    <property type="component" value="Unassembled WGS sequence"/>
</dbReference>
<protein>
    <submittedName>
        <fullName evidence="1">Capsule polysaccharide export protein BexD</fullName>
    </submittedName>
</protein>
<gene>
    <name evidence="1" type="ORF">HME9302_01909</name>
</gene>
<dbReference type="Gene3D" id="3.10.560.10">
    <property type="entry name" value="Outer membrane lipoprotein wza domain like"/>
    <property type="match status" value="1"/>
</dbReference>
<sequence>MGRVGGLQDGRADPKGVFIFRWEQTTPAIMDVSTTNMQTLPSTPYPQGLPVIYQVNLRDPSVFFAMQNFQMEDGDVMFVANSSLSEIQRFAGIISSTLLPAVAIENSVSN</sequence>
<dbReference type="AlphaFoldDB" id="A0A369Q7K6"/>
<dbReference type="OrthoDB" id="7198507at2"/>
<dbReference type="EMBL" id="QBKA01000002">
    <property type="protein sequence ID" value="RDC60694.1"/>
    <property type="molecule type" value="Genomic_DNA"/>
</dbReference>
<evidence type="ECO:0000313" key="1">
    <source>
        <dbReference type="EMBL" id="RDC60694.1"/>
    </source>
</evidence>
<name>A0A369Q7K6_9SPHN</name>
<keyword evidence="2" id="KW-1185">Reference proteome</keyword>
<organism evidence="1 2">
    <name type="scientific">Alteripontixanthobacter maritimus</name>
    <dbReference type="NCBI Taxonomy" id="2161824"/>
    <lineage>
        <taxon>Bacteria</taxon>
        <taxon>Pseudomonadati</taxon>
        <taxon>Pseudomonadota</taxon>
        <taxon>Alphaproteobacteria</taxon>
        <taxon>Sphingomonadales</taxon>
        <taxon>Erythrobacteraceae</taxon>
        <taxon>Alteripontixanthobacter</taxon>
    </lineage>
</organism>
<comment type="caution">
    <text evidence="1">The sequence shown here is derived from an EMBL/GenBank/DDBJ whole genome shotgun (WGS) entry which is preliminary data.</text>
</comment>
<proteinExistence type="predicted"/>
<accession>A0A369Q7K6</accession>
<dbReference type="RefSeq" id="WP_115366807.1">
    <property type="nucleotide sequence ID" value="NZ_QBKA01000002.1"/>
</dbReference>
<reference evidence="1 2" key="1">
    <citation type="submission" date="2018-04" db="EMBL/GenBank/DDBJ databases">
        <title>Altererythrobacter sp. HME9302 genome sequencing and assembly.</title>
        <authorList>
            <person name="Kang H."/>
            <person name="Kim H."/>
            <person name="Joh K."/>
        </authorList>
    </citation>
    <scope>NUCLEOTIDE SEQUENCE [LARGE SCALE GENOMIC DNA]</scope>
    <source>
        <strain evidence="1 2">HME9302</strain>
    </source>
</reference>
<evidence type="ECO:0000313" key="2">
    <source>
        <dbReference type="Proteomes" id="UP000253727"/>
    </source>
</evidence>